<dbReference type="Proteomes" id="UP000694941">
    <property type="component" value="Unplaced"/>
</dbReference>
<proteinExistence type="predicted"/>
<dbReference type="RefSeq" id="XP_022235810.1">
    <property type="nucleotide sequence ID" value="XM_022380102.1"/>
</dbReference>
<gene>
    <name evidence="2" type="primary">LOC111083520</name>
</gene>
<name>A0ABM1RWQ5_LIMPO</name>
<keyword evidence="1" id="KW-1185">Reference proteome</keyword>
<feature type="non-terminal residue" evidence="2">
    <location>
        <position position="121"/>
    </location>
</feature>
<organism evidence="1 2">
    <name type="scientific">Limulus polyphemus</name>
    <name type="common">Atlantic horseshoe crab</name>
    <dbReference type="NCBI Taxonomy" id="6850"/>
    <lineage>
        <taxon>Eukaryota</taxon>
        <taxon>Metazoa</taxon>
        <taxon>Ecdysozoa</taxon>
        <taxon>Arthropoda</taxon>
        <taxon>Chelicerata</taxon>
        <taxon>Merostomata</taxon>
        <taxon>Xiphosura</taxon>
        <taxon>Limulidae</taxon>
        <taxon>Limulus</taxon>
    </lineage>
</organism>
<reference evidence="2" key="1">
    <citation type="submission" date="2025-08" db="UniProtKB">
        <authorList>
            <consortium name="RefSeq"/>
        </authorList>
    </citation>
    <scope>IDENTIFICATION</scope>
    <source>
        <tissue evidence="2">Muscle</tissue>
    </source>
</reference>
<accession>A0ABM1RWQ5</accession>
<sequence>MVGAFPSRMDLLGKDPSATDSEIVYPKVHRLNRDRRSLNPPYSDTVMTLQTNRTILYIQLHPSTSIINPDIIASIKHENGTTESFRPLALSSEEPCLFKGHVINGKGGQVALSTCESQNEM</sequence>
<evidence type="ECO:0000313" key="1">
    <source>
        <dbReference type="Proteomes" id="UP000694941"/>
    </source>
</evidence>
<evidence type="ECO:0000313" key="2">
    <source>
        <dbReference type="RefSeq" id="XP_022235810.1"/>
    </source>
</evidence>
<protein>
    <submittedName>
        <fullName evidence="2">Disintegrin and metalloproteinase domain-containing protein 28-like</fullName>
    </submittedName>
</protein>
<dbReference type="GeneID" id="111083520"/>